<evidence type="ECO:0000313" key="1">
    <source>
        <dbReference type="EMBL" id="ETR67976.1"/>
    </source>
</evidence>
<evidence type="ECO:0008006" key="3">
    <source>
        <dbReference type="Google" id="ProtNLM"/>
    </source>
</evidence>
<gene>
    <name evidence="1" type="ORF">OMM_11010</name>
</gene>
<name>A0A1V1NZM9_9BACT</name>
<dbReference type="Proteomes" id="UP000189670">
    <property type="component" value="Unassembled WGS sequence"/>
</dbReference>
<dbReference type="EMBL" id="ATBP01001136">
    <property type="protein sequence ID" value="ETR67976.1"/>
    <property type="molecule type" value="Genomic_DNA"/>
</dbReference>
<proteinExistence type="predicted"/>
<dbReference type="AlphaFoldDB" id="A0A1V1NZM9"/>
<sequence>MTGQGSIQLTSDKLVQTVLPEWCGLFLADSYIQLKARPEINWNFISWSNDLTASSPEILYQITDNQTIQVNYQIKQVLLTLEGEKSMKVNHELRHLPITLPFDLYSTVLLEIVDSDDFICWAGDTNQNCSQSLSVLMSEDKTIAALYANPFEWRAAITGISESDGNTCSSQILVGTSVIENIQTEDKTDEYSCRMFIKIPEINDLNSVYLQKNDKRIYHWIIGINPHDSSTSLGKNTVNIQWDPRQFTSSGHYYMLNGYEMTAEIIISDMRQSTHLSVMGADATQYFSIIWGIG</sequence>
<organism evidence="1 2">
    <name type="scientific">Candidatus Magnetoglobus multicellularis str. Araruama</name>
    <dbReference type="NCBI Taxonomy" id="890399"/>
    <lineage>
        <taxon>Bacteria</taxon>
        <taxon>Pseudomonadati</taxon>
        <taxon>Thermodesulfobacteriota</taxon>
        <taxon>Desulfobacteria</taxon>
        <taxon>Desulfobacterales</taxon>
        <taxon>Desulfobacteraceae</taxon>
        <taxon>Candidatus Magnetoglobus</taxon>
    </lineage>
</organism>
<accession>A0A1V1NZM9</accession>
<evidence type="ECO:0000313" key="2">
    <source>
        <dbReference type="Proteomes" id="UP000189670"/>
    </source>
</evidence>
<feature type="non-terminal residue" evidence="1">
    <location>
        <position position="294"/>
    </location>
</feature>
<comment type="caution">
    <text evidence="1">The sequence shown here is derived from an EMBL/GenBank/DDBJ whole genome shotgun (WGS) entry which is preliminary data.</text>
</comment>
<reference evidence="2" key="1">
    <citation type="submission" date="2012-11" db="EMBL/GenBank/DDBJ databases">
        <authorList>
            <person name="Lucero-Rivera Y.E."/>
            <person name="Tovar-Ramirez D."/>
        </authorList>
    </citation>
    <scope>NUCLEOTIDE SEQUENCE [LARGE SCALE GENOMIC DNA]</scope>
    <source>
        <strain evidence="2">Araruama</strain>
    </source>
</reference>
<protein>
    <recommendedName>
        <fullName evidence="3">Bacterial repeat domain-containing protein</fullName>
    </recommendedName>
</protein>